<accession>A0A8J4B5Q3</accession>
<dbReference type="PANTHER" id="PTHR24216">
    <property type="entry name" value="PAXILLIN-RELATED"/>
    <property type="match status" value="1"/>
</dbReference>
<proteinExistence type="predicted"/>
<evidence type="ECO:0000259" key="3">
    <source>
        <dbReference type="Pfam" id="PF05548"/>
    </source>
</evidence>
<feature type="region of interest" description="Disordered" evidence="1">
    <location>
        <begin position="471"/>
        <end position="543"/>
    </location>
</feature>
<name>A0A8J4B5Q3_9CHLO</name>
<evidence type="ECO:0000256" key="1">
    <source>
        <dbReference type="SAM" id="MobiDB-lite"/>
    </source>
</evidence>
<feature type="compositionally biased region" description="Basic residues" evidence="1">
    <location>
        <begin position="532"/>
        <end position="543"/>
    </location>
</feature>
<dbReference type="PRINTS" id="PR01217">
    <property type="entry name" value="PRICHEXTENSN"/>
</dbReference>
<feature type="domain" description="Peptidase M11 gametolysin" evidence="3">
    <location>
        <begin position="128"/>
        <end position="430"/>
    </location>
</feature>
<gene>
    <name evidence="4" type="ORF">Vafri_8007</name>
</gene>
<keyword evidence="5" id="KW-1185">Reference proteome</keyword>
<dbReference type="InterPro" id="IPR008752">
    <property type="entry name" value="Peptidase_M11"/>
</dbReference>
<dbReference type="Proteomes" id="UP000747399">
    <property type="component" value="Unassembled WGS sequence"/>
</dbReference>
<dbReference type="AlphaFoldDB" id="A0A8J4B5Q3"/>
<protein>
    <recommendedName>
        <fullName evidence="3">Peptidase M11 gametolysin domain-containing protein</fullName>
    </recommendedName>
</protein>
<reference evidence="4" key="1">
    <citation type="journal article" date="2021" name="Proc. Natl. Acad. Sci. U.S.A.">
        <title>Three genomes in the algal genus Volvox reveal the fate of a haploid sex-determining region after a transition to homothallism.</title>
        <authorList>
            <person name="Yamamoto K."/>
            <person name="Hamaji T."/>
            <person name="Kawai-Toyooka H."/>
            <person name="Matsuzaki R."/>
            <person name="Takahashi F."/>
            <person name="Nishimura Y."/>
            <person name="Kawachi M."/>
            <person name="Noguchi H."/>
            <person name="Minakuchi Y."/>
            <person name="Umen J.G."/>
            <person name="Toyoda A."/>
            <person name="Nozaki H."/>
        </authorList>
    </citation>
    <scope>NUCLEOTIDE SEQUENCE</scope>
    <source>
        <strain evidence="4">NIES-3780</strain>
    </source>
</reference>
<sequence>MWRLSVPLLLLLAASGGRSQVTDEEATILAAQTQVDLVGKLGLMYSHTGEQTYVISDSEGKMTPIASGFQPPAKDEYGRDIVPGAIVVLPCYIDPIEGICNPIPNLGMMVISDTSSIIMSSTAPIYQRLLVVLLDLSACGYNASLIPDDAVNIWLGPDGDGLGGVAQKFTQCSHGMLNLNVTSFRAITVRAQCSAAIIQNCSVSTISNVSNAGAKDQLGSDVFNSFTHYAYVVPPGMNSACVSPGLAILPGNQIWLQTSYYGVFRWATIMQESIHGYGLWHSWRNGMEYEDYSTAMGRGNACPNAAETSRLGWSSPAAGGDAIDSSVLTPPGGALSFTLPATYLTPDGTYLRVKPDWLPSYSNASVAKILYIAVRGKKGGDATMTSTLANRVHIHEVNATLDQDNHQSNFTKDRKIALIGSTAPFSRLDLTQYKLAVYGGAWVGNDTLQVHICRYEESSLECPALGTLVPLPPPNPPSPPAPRPPRPPPPSPKPPPKPPAAPRSPPKPPPRQSPPPPTRSPSPPPPKPPSPRARRAAGRRRPA</sequence>
<evidence type="ECO:0000256" key="2">
    <source>
        <dbReference type="SAM" id="SignalP"/>
    </source>
</evidence>
<comment type="caution">
    <text evidence="4">The sequence shown here is derived from an EMBL/GenBank/DDBJ whole genome shotgun (WGS) entry which is preliminary data.</text>
</comment>
<evidence type="ECO:0000313" key="4">
    <source>
        <dbReference type="EMBL" id="GIL52152.1"/>
    </source>
</evidence>
<organism evidence="4 5">
    <name type="scientific">Volvox africanus</name>
    <dbReference type="NCBI Taxonomy" id="51714"/>
    <lineage>
        <taxon>Eukaryota</taxon>
        <taxon>Viridiplantae</taxon>
        <taxon>Chlorophyta</taxon>
        <taxon>core chlorophytes</taxon>
        <taxon>Chlorophyceae</taxon>
        <taxon>CS clade</taxon>
        <taxon>Chlamydomonadales</taxon>
        <taxon>Volvocaceae</taxon>
        <taxon>Volvox</taxon>
    </lineage>
</organism>
<dbReference type="EMBL" id="BNCO01000012">
    <property type="protein sequence ID" value="GIL52152.1"/>
    <property type="molecule type" value="Genomic_DNA"/>
</dbReference>
<feature type="chain" id="PRO_5035301744" description="Peptidase M11 gametolysin domain-containing protein" evidence="2">
    <location>
        <begin position="20"/>
        <end position="543"/>
    </location>
</feature>
<feature type="compositionally biased region" description="Pro residues" evidence="1">
    <location>
        <begin position="471"/>
        <end position="531"/>
    </location>
</feature>
<dbReference type="PANTHER" id="PTHR24216:SF65">
    <property type="entry name" value="PAXILLIN-LIKE PROTEIN 1"/>
    <property type="match status" value="1"/>
</dbReference>
<feature type="signal peptide" evidence="2">
    <location>
        <begin position="1"/>
        <end position="19"/>
    </location>
</feature>
<dbReference type="Pfam" id="PF05548">
    <property type="entry name" value="Peptidase_M11"/>
    <property type="match status" value="1"/>
</dbReference>
<evidence type="ECO:0000313" key="5">
    <source>
        <dbReference type="Proteomes" id="UP000747399"/>
    </source>
</evidence>
<keyword evidence="2" id="KW-0732">Signal</keyword>